<organism evidence="3 4">
    <name type="scientific">Microbacterium capsulatum</name>
    <dbReference type="NCBI Taxonomy" id="3041921"/>
    <lineage>
        <taxon>Bacteria</taxon>
        <taxon>Bacillati</taxon>
        <taxon>Actinomycetota</taxon>
        <taxon>Actinomycetes</taxon>
        <taxon>Micrococcales</taxon>
        <taxon>Microbacteriaceae</taxon>
        <taxon>Microbacterium</taxon>
    </lineage>
</organism>
<feature type="domain" description="Acyltransferase 3" evidence="2">
    <location>
        <begin position="18"/>
        <end position="340"/>
    </location>
</feature>
<name>A0ABU0XL81_9MICO</name>
<keyword evidence="1" id="KW-0472">Membrane</keyword>
<evidence type="ECO:0000313" key="3">
    <source>
        <dbReference type="EMBL" id="MDQ4215374.1"/>
    </source>
</evidence>
<dbReference type="RefSeq" id="WP_308490323.1">
    <property type="nucleotide sequence ID" value="NZ_JAVFCB010000010.1"/>
</dbReference>
<keyword evidence="3" id="KW-0808">Transferase</keyword>
<keyword evidence="1" id="KW-1133">Transmembrane helix</keyword>
<dbReference type="PANTHER" id="PTHR23028:SF53">
    <property type="entry name" value="ACYL_TRANSF_3 DOMAIN-CONTAINING PROTEIN"/>
    <property type="match status" value="1"/>
</dbReference>
<feature type="transmembrane region" description="Helical" evidence="1">
    <location>
        <begin position="277"/>
        <end position="294"/>
    </location>
</feature>
<dbReference type="PANTHER" id="PTHR23028">
    <property type="entry name" value="ACETYLTRANSFERASE"/>
    <property type="match status" value="1"/>
</dbReference>
<proteinExistence type="predicted"/>
<reference evidence="3 4" key="1">
    <citation type="submission" date="2023-08" db="EMBL/GenBank/DDBJ databases">
        <title>Microbacterium sp. nov., isolated from a waste landfill.</title>
        <authorList>
            <person name="Wen W."/>
        </authorList>
    </citation>
    <scope>NUCLEOTIDE SEQUENCE [LARGE SCALE GENOMIC DNA]</scope>
    <source>
        <strain evidence="3 4">ASV81</strain>
    </source>
</reference>
<dbReference type="InterPro" id="IPR050879">
    <property type="entry name" value="Acyltransferase_3"/>
</dbReference>
<feature type="transmembrane region" description="Helical" evidence="1">
    <location>
        <begin position="21"/>
        <end position="43"/>
    </location>
</feature>
<evidence type="ECO:0000313" key="4">
    <source>
        <dbReference type="Proteomes" id="UP001230289"/>
    </source>
</evidence>
<feature type="transmembrane region" description="Helical" evidence="1">
    <location>
        <begin position="306"/>
        <end position="326"/>
    </location>
</feature>
<evidence type="ECO:0000256" key="1">
    <source>
        <dbReference type="SAM" id="Phobius"/>
    </source>
</evidence>
<feature type="transmembrane region" description="Helical" evidence="1">
    <location>
        <begin position="55"/>
        <end position="73"/>
    </location>
</feature>
<feature type="transmembrane region" description="Helical" evidence="1">
    <location>
        <begin position="197"/>
        <end position="218"/>
    </location>
</feature>
<comment type="caution">
    <text evidence="3">The sequence shown here is derived from an EMBL/GenBank/DDBJ whole genome shotgun (WGS) entry which is preliminary data.</text>
</comment>
<gene>
    <name evidence="3" type="ORF">RBR11_15755</name>
</gene>
<feature type="transmembrane region" description="Helical" evidence="1">
    <location>
        <begin position="94"/>
        <end position="115"/>
    </location>
</feature>
<evidence type="ECO:0000259" key="2">
    <source>
        <dbReference type="Pfam" id="PF01757"/>
    </source>
</evidence>
<dbReference type="Proteomes" id="UP001230289">
    <property type="component" value="Unassembled WGS sequence"/>
</dbReference>
<feature type="transmembrane region" description="Helical" evidence="1">
    <location>
        <begin position="230"/>
        <end position="247"/>
    </location>
</feature>
<dbReference type="InterPro" id="IPR002656">
    <property type="entry name" value="Acyl_transf_3_dom"/>
</dbReference>
<feature type="transmembrane region" description="Helical" evidence="1">
    <location>
        <begin position="171"/>
        <end position="190"/>
    </location>
</feature>
<dbReference type="EC" id="2.3.-.-" evidence="3"/>
<keyword evidence="4" id="KW-1185">Reference proteome</keyword>
<dbReference type="EMBL" id="JAVFCB010000010">
    <property type="protein sequence ID" value="MDQ4215374.1"/>
    <property type="molecule type" value="Genomic_DNA"/>
</dbReference>
<dbReference type="Pfam" id="PF01757">
    <property type="entry name" value="Acyl_transf_3"/>
    <property type="match status" value="1"/>
</dbReference>
<feature type="transmembrane region" description="Helical" evidence="1">
    <location>
        <begin position="332"/>
        <end position="353"/>
    </location>
</feature>
<keyword evidence="1" id="KW-0812">Transmembrane</keyword>
<sequence>MGALVISLAEAFDPRRNAIGFVRWLMAFMVIFSHAGPIAGFYGGKDLGTQLSREQSLGGVAVCGFFFLSGFLITRSKMGPISTLRFLWHRFLRIYPGFFLILLMTAFVFGPIAWAREAGTMNGYWNAGTASPLTYFSNNFTLILKQIDIAGMGTSTPAYQISGIRDWNGSAWTLAFEFGAYLLVALLGVFGALANRLVGGLVAGGIIALSTMQWLGIGNLPGLSHVFGDNRLLLLFAPFAWGMLFQLFKDRIPIDDRVAIACLVVAAATYAKGGWLVAGQYAFCYVLMWFGIRATRLAGWDRHADLSYGIYISGWPLMWLATYFHVQDWGWLAYHAIVVVGCHVYAYGSWHLVEKPAMSLKRWTPRWGHWLLDRTADARAGWQSLLERRLVITRSKVGS</sequence>
<keyword evidence="3" id="KW-0012">Acyltransferase</keyword>
<dbReference type="GO" id="GO:0016746">
    <property type="term" value="F:acyltransferase activity"/>
    <property type="evidence" value="ECO:0007669"/>
    <property type="project" value="UniProtKB-KW"/>
</dbReference>
<protein>
    <submittedName>
        <fullName evidence="3">Acyltransferase</fullName>
        <ecNumber evidence="3">2.3.-.-</ecNumber>
    </submittedName>
</protein>
<accession>A0ABU0XL81</accession>